<evidence type="ECO:0000313" key="3">
    <source>
        <dbReference type="Proteomes" id="UP001432128"/>
    </source>
</evidence>
<name>A0AAU4K8B1_9NOCA</name>
<dbReference type="PANTHER" id="PTHR48098">
    <property type="entry name" value="ENTEROCHELIN ESTERASE-RELATED"/>
    <property type="match status" value="1"/>
</dbReference>
<dbReference type="SUPFAM" id="SSF53474">
    <property type="entry name" value="alpha/beta-Hydrolases"/>
    <property type="match status" value="1"/>
</dbReference>
<dbReference type="RefSeq" id="WP_328859161.1">
    <property type="nucleotide sequence ID" value="NZ_CP108021.1"/>
</dbReference>
<keyword evidence="1" id="KW-0732">Signal</keyword>
<dbReference type="EMBL" id="CP108021">
    <property type="protein sequence ID" value="WUM22268.1"/>
    <property type="molecule type" value="Genomic_DNA"/>
</dbReference>
<feature type="signal peptide" evidence="1">
    <location>
        <begin position="1"/>
        <end position="38"/>
    </location>
</feature>
<evidence type="ECO:0000313" key="2">
    <source>
        <dbReference type="EMBL" id="WUM22268.1"/>
    </source>
</evidence>
<dbReference type="KEGG" id="whr:OG579_04685"/>
<protein>
    <submittedName>
        <fullName evidence="2">Esterase family protein</fullName>
    </submittedName>
</protein>
<gene>
    <name evidence="2" type="ORF">OG579_04685</name>
</gene>
<feature type="chain" id="PRO_5043536549" evidence="1">
    <location>
        <begin position="39"/>
        <end position="354"/>
    </location>
</feature>
<keyword evidence="3" id="KW-1185">Reference proteome</keyword>
<dbReference type="InterPro" id="IPR000801">
    <property type="entry name" value="Esterase-like"/>
</dbReference>
<evidence type="ECO:0000256" key="1">
    <source>
        <dbReference type="SAM" id="SignalP"/>
    </source>
</evidence>
<accession>A0AAU4K8B1</accession>
<dbReference type="Gene3D" id="3.40.50.1820">
    <property type="entry name" value="alpha/beta hydrolase"/>
    <property type="match status" value="1"/>
</dbReference>
<dbReference type="Pfam" id="PF00756">
    <property type="entry name" value="Esterase"/>
    <property type="match status" value="1"/>
</dbReference>
<reference evidence="2 3" key="1">
    <citation type="submission" date="2022-10" db="EMBL/GenBank/DDBJ databases">
        <title>The complete genomes of actinobacterial strains from the NBC collection.</title>
        <authorList>
            <person name="Joergensen T.S."/>
            <person name="Alvarez Arevalo M."/>
            <person name="Sterndorff E.B."/>
            <person name="Faurdal D."/>
            <person name="Vuksanovic O."/>
            <person name="Mourched A.-S."/>
            <person name="Charusanti P."/>
            <person name="Shaw S."/>
            <person name="Blin K."/>
            <person name="Weber T."/>
        </authorList>
    </citation>
    <scope>NUCLEOTIDE SEQUENCE [LARGE SCALE GENOMIC DNA]</scope>
    <source>
        <strain evidence="2 3">NBC_00319</strain>
    </source>
</reference>
<sequence>MHTTTSGTATAPTRALAVLLALVAIVTAAALSPSIAQAAPPTPTPGVTTTPPAAGATAARVVSVVMTAPQKARLRVFSPSMRKTISVDVLLPRDRSRPRPSLYLLDGIDAGVLTGYRQSGWTDQTDIVRFMADKSVNVVLPIGGTASYYTDWDRTDPVLGVNKWDTFLASELPPIIDRTFAGNGVNAIGGVSMGATGAMMLAVRHPGLYRGVAAFSGCLDLLDPNAAAATQGSILTRGGNPDNMWGPPGDAQWRAHDPASQVGVLKGTSLYLAVGNGLPDFSLGLAGLASPVGGVLESGALTCTRLFAGAARRAGVATTINYRSGLHSWGYWNQDLHRSWPTVARALGVPVGRR</sequence>
<dbReference type="InterPro" id="IPR029058">
    <property type="entry name" value="AB_hydrolase_fold"/>
</dbReference>
<dbReference type="Proteomes" id="UP001432128">
    <property type="component" value="Chromosome"/>
</dbReference>
<proteinExistence type="predicted"/>
<dbReference type="InterPro" id="IPR050583">
    <property type="entry name" value="Mycobacterial_A85_antigen"/>
</dbReference>
<organism evidence="2 3">
    <name type="scientific">Williamsia herbipolensis</name>
    <dbReference type="NCBI Taxonomy" id="1603258"/>
    <lineage>
        <taxon>Bacteria</taxon>
        <taxon>Bacillati</taxon>
        <taxon>Actinomycetota</taxon>
        <taxon>Actinomycetes</taxon>
        <taxon>Mycobacteriales</taxon>
        <taxon>Nocardiaceae</taxon>
        <taxon>Williamsia</taxon>
    </lineage>
</organism>
<dbReference type="AlphaFoldDB" id="A0AAU4K8B1"/>
<dbReference type="PANTHER" id="PTHR48098:SF1">
    <property type="entry name" value="DIACYLGLYCEROL ACYLTRANSFERASE_MYCOLYLTRANSFERASE AG85A"/>
    <property type="match status" value="1"/>
</dbReference>
<dbReference type="GO" id="GO:0016747">
    <property type="term" value="F:acyltransferase activity, transferring groups other than amino-acyl groups"/>
    <property type="evidence" value="ECO:0007669"/>
    <property type="project" value="TreeGrafter"/>
</dbReference>